<evidence type="ECO:0000313" key="6">
    <source>
        <dbReference type="EMBL" id="OGY90322.1"/>
    </source>
</evidence>
<comment type="subcellular location">
    <subcellularLocation>
        <location evidence="1">Membrane</location>
        <topology evidence="1">Multi-pass membrane protein</topology>
    </subcellularLocation>
</comment>
<keyword evidence="2 5" id="KW-0812">Transmembrane</keyword>
<evidence type="ECO:0008006" key="8">
    <source>
        <dbReference type="Google" id="ProtNLM"/>
    </source>
</evidence>
<dbReference type="STRING" id="1798551.A3B30_00485"/>
<evidence type="ECO:0000256" key="5">
    <source>
        <dbReference type="SAM" id="Phobius"/>
    </source>
</evidence>
<feature type="transmembrane region" description="Helical" evidence="5">
    <location>
        <begin position="102"/>
        <end position="128"/>
    </location>
</feature>
<dbReference type="GO" id="GO:0009403">
    <property type="term" value="P:toxin biosynthetic process"/>
    <property type="evidence" value="ECO:0007669"/>
    <property type="project" value="InterPro"/>
</dbReference>
<keyword evidence="3 5" id="KW-1133">Transmembrane helix</keyword>
<evidence type="ECO:0000256" key="4">
    <source>
        <dbReference type="ARBA" id="ARBA00023136"/>
    </source>
</evidence>
<gene>
    <name evidence="6" type="ORF">A3B30_00485</name>
</gene>
<keyword evidence="4 5" id="KW-0472">Membrane</keyword>
<dbReference type="PANTHER" id="PTHR37306">
    <property type="entry name" value="COLICIN V PRODUCTION PROTEIN"/>
    <property type="match status" value="1"/>
</dbReference>
<evidence type="ECO:0000256" key="3">
    <source>
        <dbReference type="ARBA" id="ARBA00022989"/>
    </source>
</evidence>
<dbReference type="InterPro" id="IPR003825">
    <property type="entry name" value="Colicin-V_CvpA"/>
</dbReference>
<comment type="caution">
    <text evidence="6">The sequence shown here is derived from an EMBL/GenBank/DDBJ whole genome shotgun (WGS) entry which is preliminary data.</text>
</comment>
<evidence type="ECO:0000256" key="1">
    <source>
        <dbReference type="ARBA" id="ARBA00004141"/>
    </source>
</evidence>
<organism evidence="6 7">
    <name type="scientific">Candidatus Komeilibacteria bacterium RIFCSPLOWO2_01_FULL_52_15</name>
    <dbReference type="NCBI Taxonomy" id="1798551"/>
    <lineage>
        <taxon>Bacteria</taxon>
        <taxon>Candidatus Komeiliibacteriota</taxon>
    </lineage>
</organism>
<dbReference type="AlphaFoldDB" id="A0A1G2BMI0"/>
<dbReference type="PANTHER" id="PTHR37306:SF1">
    <property type="entry name" value="COLICIN V PRODUCTION PROTEIN"/>
    <property type="match status" value="1"/>
</dbReference>
<sequence>MNLYDIILLIILAYFVYRGIKSGFVAIIGGFAGIVIGAWAAGHYYDIVAQWLIEYFDAQITVAIVVSFIIIYALVNLVINVVVRLITVAFRIVPLATLTNRLIGGALGLLEGLLFVGLIIWIITLFPFDNSFVHGLKESRVANYFKYTTAIVRPLLPTDLRNINLDFLQNLDTLTQEKAEYLRQFMPKLFQAWESKQQGLQQQYDTVIQENQNTVQESP</sequence>
<name>A0A1G2BMI0_9BACT</name>
<evidence type="ECO:0000256" key="2">
    <source>
        <dbReference type="ARBA" id="ARBA00022692"/>
    </source>
</evidence>
<proteinExistence type="predicted"/>
<dbReference type="EMBL" id="MHKM01000048">
    <property type="protein sequence ID" value="OGY90322.1"/>
    <property type="molecule type" value="Genomic_DNA"/>
</dbReference>
<reference evidence="6 7" key="1">
    <citation type="journal article" date="2016" name="Nat. Commun.">
        <title>Thousands of microbial genomes shed light on interconnected biogeochemical processes in an aquifer system.</title>
        <authorList>
            <person name="Anantharaman K."/>
            <person name="Brown C.T."/>
            <person name="Hug L.A."/>
            <person name="Sharon I."/>
            <person name="Castelle C.J."/>
            <person name="Probst A.J."/>
            <person name="Thomas B.C."/>
            <person name="Singh A."/>
            <person name="Wilkins M.J."/>
            <person name="Karaoz U."/>
            <person name="Brodie E.L."/>
            <person name="Williams K.H."/>
            <person name="Hubbard S.S."/>
            <person name="Banfield J.F."/>
        </authorList>
    </citation>
    <scope>NUCLEOTIDE SEQUENCE [LARGE SCALE GENOMIC DNA]</scope>
</reference>
<feature type="transmembrane region" description="Helical" evidence="5">
    <location>
        <begin position="60"/>
        <end position="90"/>
    </location>
</feature>
<accession>A0A1G2BMI0</accession>
<dbReference type="Pfam" id="PF02674">
    <property type="entry name" value="Colicin_V"/>
    <property type="match status" value="1"/>
</dbReference>
<evidence type="ECO:0000313" key="7">
    <source>
        <dbReference type="Proteomes" id="UP000178248"/>
    </source>
</evidence>
<protein>
    <recommendedName>
        <fullName evidence="8">Colicin V production protein</fullName>
    </recommendedName>
</protein>
<dbReference type="Proteomes" id="UP000178248">
    <property type="component" value="Unassembled WGS sequence"/>
</dbReference>
<feature type="transmembrane region" description="Helical" evidence="5">
    <location>
        <begin position="7"/>
        <end position="40"/>
    </location>
</feature>
<dbReference type="GO" id="GO:0016020">
    <property type="term" value="C:membrane"/>
    <property type="evidence" value="ECO:0007669"/>
    <property type="project" value="UniProtKB-SubCell"/>
</dbReference>